<sequence length="107" mass="11169">MGKPSKAHMGLALGVLRCLVGTKELGLCFGGDGDLAVVSYSDSDWAGDPDTRRCTTSYMFLLGGAAVSWNSQLQRMVAVSSVGAEYQATAAAVREALWLRKLAGGLG</sequence>
<keyword evidence="1" id="KW-0732">Signal</keyword>
<evidence type="ECO:0000313" key="2">
    <source>
        <dbReference type="EMBL" id="GLI60517.1"/>
    </source>
</evidence>
<evidence type="ECO:0000313" key="3">
    <source>
        <dbReference type="Proteomes" id="UP001165090"/>
    </source>
</evidence>
<dbReference type="CDD" id="cd09272">
    <property type="entry name" value="RNase_HI_RT_Ty1"/>
    <property type="match status" value="1"/>
</dbReference>
<organism evidence="2 3">
    <name type="scientific">Volvox africanus</name>
    <dbReference type="NCBI Taxonomy" id="51714"/>
    <lineage>
        <taxon>Eukaryota</taxon>
        <taxon>Viridiplantae</taxon>
        <taxon>Chlorophyta</taxon>
        <taxon>core chlorophytes</taxon>
        <taxon>Chlorophyceae</taxon>
        <taxon>CS clade</taxon>
        <taxon>Chlamydomonadales</taxon>
        <taxon>Volvocaceae</taxon>
        <taxon>Volvox</taxon>
    </lineage>
</organism>
<accession>A0ABQ5RU22</accession>
<protein>
    <recommendedName>
        <fullName evidence="4">Reverse transcriptase Ty1/copia-type domain-containing protein</fullName>
    </recommendedName>
</protein>
<dbReference type="PANTHER" id="PTHR11439:SF483">
    <property type="entry name" value="PEPTIDE SYNTHASE GLIP-LIKE, PUTATIVE (AFU_ORTHOLOGUE AFUA_3G12920)-RELATED"/>
    <property type="match status" value="1"/>
</dbReference>
<name>A0ABQ5RU22_9CHLO</name>
<proteinExistence type="predicted"/>
<dbReference type="EMBL" id="BSDZ01000008">
    <property type="protein sequence ID" value="GLI60517.1"/>
    <property type="molecule type" value="Genomic_DNA"/>
</dbReference>
<dbReference type="Proteomes" id="UP001165090">
    <property type="component" value="Unassembled WGS sequence"/>
</dbReference>
<dbReference type="PANTHER" id="PTHR11439">
    <property type="entry name" value="GAG-POL-RELATED RETROTRANSPOSON"/>
    <property type="match status" value="1"/>
</dbReference>
<gene>
    <name evidence="2" type="ORF">VaNZ11_002516</name>
</gene>
<comment type="caution">
    <text evidence="2">The sequence shown here is derived from an EMBL/GenBank/DDBJ whole genome shotgun (WGS) entry which is preliminary data.</text>
</comment>
<feature type="chain" id="PRO_5047519252" description="Reverse transcriptase Ty1/copia-type domain-containing protein" evidence="1">
    <location>
        <begin position="23"/>
        <end position="107"/>
    </location>
</feature>
<keyword evidence="3" id="KW-1185">Reference proteome</keyword>
<evidence type="ECO:0008006" key="4">
    <source>
        <dbReference type="Google" id="ProtNLM"/>
    </source>
</evidence>
<reference evidence="2 3" key="1">
    <citation type="journal article" date="2023" name="IScience">
        <title>Expanded male sex-determining region conserved during the evolution of homothallism in the green alga Volvox.</title>
        <authorList>
            <person name="Yamamoto K."/>
            <person name="Matsuzaki R."/>
            <person name="Mahakham W."/>
            <person name="Heman W."/>
            <person name="Sekimoto H."/>
            <person name="Kawachi M."/>
            <person name="Minakuchi Y."/>
            <person name="Toyoda A."/>
            <person name="Nozaki H."/>
        </authorList>
    </citation>
    <scope>NUCLEOTIDE SEQUENCE [LARGE SCALE GENOMIC DNA]</scope>
    <source>
        <strain evidence="2 3">NIES-4468</strain>
    </source>
</reference>
<evidence type="ECO:0000256" key="1">
    <source>
        <dbReference type="SAM" id="SignalP"/>
    </source>
</evidence>
<feature type="signal peptide" evidence="1">
    <location>
        <begin position="1"/>
        <end position="22"/>
    </location>
</feature>